<name>A0A1B7MX13_9AGAM</name>
<accession>A0A1B7MX13</accession>
<sequence>MSPYLSDQSPNHDARYRMVPIFHAAGRKSPGQASHRNASEYNSRRVHKYYTYTMHRNDFENERLVDWLSFLLVSVSWASGIIALRAGHATTQENKVSEFVTRCNIGTKELSGAHQCVANDVISQHVFLWVCEVSPERPRARLSDGVTLNSGDLAATKATTPVAQQPLFCEWHATGLREMAGWNESSPSVGLKLLSGIPGVPIEGVVARPHAKCENALWR</sequence>
<evidence type="ECO:0000313" key="1">
    <source>
        <dbReference type="EMBL" id="OAX37158.1"/>
    </source>
</evidence>
<keyword evidence="2" id="KW-1185">Reference proteome</keyword>
<dbReference type="EMBL" id="KV448368">
    <property type="protein sequence ID" value="OAX37158.1"/>
    <property type="molecule type" value="Genomic_DNA"/>
</dbReference>
<dbReference type="Proteomes" id="UP000092154">
    <property type="component" value="Unassembled WGS sequence"/>
</dbReference>
<gene>
    <name evidence="1" type="ORF">K503DRAFT_783818</name>
</gene>
<dbReference type="InParanoid" id="A0A1B7MX13"/>
<protein>
    <submittedName>
        <fullName evidence="1">Uncharacterized protein</fullName>
    </submittedName>
</protein>
<reference evidence="1 2" key="1">
    <citation type="submission" date="2016-06" db="EMBL/GenBank/DDBJ databases">
        <title>Comparative genomics of the ectomycorrhizal sister species Rhizopogon vinicolor and Rhizopogon vesiculosus (Basidiomycota: Boletales) reveals a divergence of the mating type B locus.</title>
        <authorList>
            <consortium name="DOE Joint Genome Institute"/>
            <person name="Mujic A.B."/>
            <person name="Kuo A."/>
            <person name="Tritt A."/>
            <person name="Lipzen A."/>
            <person name="Chen C."/>
            <person name="Johnson J."/>
            <person name="Sharma A."/>
            <person name="Barry K."/>
            <person name="Grigoriev I.V."/>
            <person name="Spatafora J.W."/>
        </authorList>
    </citation>
    <scope>NUCLEOTIDE SEQUENCE [LARGE SCALE GENOMIC DNA]</scope>
    <source>
        <strain evidence="1 2">AM-OR11-026</strain>
    </source>
</reference>
<organism evidence="1 2">
    <name type="scientific">Rhizopogon vinicolor AM-OR11-026</name>
    <dbReference type="NCBI Taxonomy" id="1314800"/>
    <lineage>
        <taxon>Eukaryota</taxon>
        <taxon>Fungi</taxon>
        <taxon>Dikarya</taxon>
        <taxon>Basidiomycota</taxon>
        <taxon>Agaricomycotina</taxon>
        <taxon>Agaricomycetes</taxon>
        <taxon>Agaricomycetidae</taxon>
        <taxon>Boletales</taxon>
        <taxon>Suillineae</taxon>
        <taxon>Rhizopogonaceae</taxon>
        <taxon>Rhizopogon</taxon>
    </lineage>
</organism>
<evidence type="ECO:0000313" key="2">
    <source>
        <dbReference type="Proteomes" id="UP000092154"/>
    </source>
</evidence>
<proteinExistence type="predicted"/>
<dbReference type="AlphaFoldDB" id="A0A1B7MX13"/>